<protein>
    <submittedName>
        <fullName evidence="1">Uncharacterized protein</fullName>
    </submittedName>
</protein>
<gene>
    <name evidence="1" type="ORF">GordTnk2_47</name>
</gene>
<proteinExistence type="predicted"/>
<dbReference type="Proteomes" id="UP000033020">
    <property type="component" value="Segment"/>
</dbReference>
<accession>A0A0E3XA87</accession>
<reference evidence="1 2" key="1">
    <citation type="journal article" date="2015" name="Sci. Rep.">
        <title>Bacteriophages of wastewater foaming-associated filamentous Gordonia reduce host levels in raw activated sludge.</title>
        <authorList>
            <person name="Liu M."/>
            <person name="Gill J.J."/>
            <person name="Young R."/>
            <person name="Summer E.J."/>
        </authorList>
    </citation>
    <scope>NUCLEOTIDE SEQUENCE [LARGE SCALE GENOMIC DNA]</scope>
</reference>
<name>A0A0E3XA87_9CAUD</name>
<evidence type="ECO:0000313" key="1">
    <source>
        <dbReference type="EMBL" id="AKC02787.1"/>
    </source>
</evidence>
<dbReference type="KEGG" id="vg:26795094"/>
<dbReference type="EMBL" id="KP790008">
    <property type="protein sequence ID" value="AKC02787.1"/>
    <property type="molecule type" value="Genomic_DNA"/>
</dbReference>
<dbReference type="RefSeq" id="YP_009223955.1">
    <property type="nucleotide sequence ID" value="NC_029074.1"/>
</dbReference>
<dbReference type="GeneID" id="26795094"/>
<keyword evidence="2" id="KW-1185">Reference proteome</keyword>
<sequence>MAEIADMRVFAREGEEHGLLIHEGDLYVEGCDCAVIVESLETAKKMVDLLNKYIKFKEGEN</sequence>
<organism evidence="1 2">
    <name type="scientific">Gordonia phage GordTnk2</name>
    <dbReference type="NCBI Taxonomy" id="1622192"/>
    <lineage>
        <taxon>Viruses</taxon>
        <taxon>Duplodnaviria</taxon>
        <taxon>Heunggongvirae</taxon>
        <taxon>Uroviricota</taxon>
        <taxon>Caudoviricetes</taxon>
        <taxon>Gordtnkvirus</taxon>
        <taxon>Gordtnkvirus gordtnk2</taxon>
    </lineage>
</organism>
<evidence type="ECO:0000313" key="2">
    <source>
        <dbReference type="Proteomes" id="UP000033020"/>
    </source>
</evidence>